<dbReference type="SUPFAM" id="SSF51182">
    <property type="entry name" value="RmlC-like cupins"/>
    <property type="match status" value="1"/>
</dbReference>
<dbReference type="EMBL" id="NBIV01000067">
    <property type="protein sequence ID" value="PXF45208.1"/>
    <property type="molecule type" value="Genomic_DNA"/>
</dbReference>
<dbReference type="OrthoDB" id="1903705at2759"/>
<sequence>MRLPVARSLASLSPAFRIWHAHRVTGLLHRHSPSDTSVYAFQPSDRTLSIGDHHASTFGYVVSGHVVVQHPLTRTQWALTKGQYWSLPGICTLHCPPSATHSDSKPSVFVVQKGAFTALNSAGGPVEPRGRLRYIDGCSDTVLVSPPHQGDPCLNMLYFPPACTQTAHTHPSFRVGVVADGRGECLLHDASPPVSLLPASVFAIDTNLLHSFRTPPDSHLQVIAFHPDSDSGPTHHDHPMINQTIISPTSANT</sequence>
<evidence type="ECO:0000313" key="2">
    <source>
        <dbReference type="EMBL" id="PXF45208.1"/>
    </source>
</evidence>
<feature type="region of interest" description="Disordered" evidence="1">
    <location>
        <begin position="231"/>
        <end position="253"/>
    </location>
</feature>
<keyword evidence="3" id="KW-1185">Reference proteome</keyword>
<dbReference type="AlphaFoldDB" id="A0A2V3ISW1"/>
<dbReference type="Gene3D" id="2.60.120.10">
    <property type="entry name" value="Jelly Rolls"/>
    <property type="match status" value="1"/>
</dbReference>
<protein>
    <submittedName>
        <fullName evidence="2">Uncharacterized protein</fullName>
    </submittedName>
</protein>
<comment type="caution">
    <text evidence="2">The sequence shown here is derived from an EMBL/GenBank/DDBJ whole genome shotgun (WGS) entry which is preliminary data.</text>
</comment>
<name>A0A2V3ISW1_9FLOR</name>
<dbReference type="InterPro" id="IPR014710">
    <property type="entry name" value="RmlC-like_jellyroll"/>
</dbReference>
<reference evidence="2 3" key="1">
    <citation type="journal article" date="2018" name="Mol. Biol. Evol.">
        <title>Analysis of the draft genome of the red seaweed Gracilariopsis chorda provides insights into genome size evolution in Rhodophyta.</title>
        <authorList>
            <person name="Lee J."/>
            <person name="Yang E.C."/>
            <person name="Graf L."/>
            <person name="Yang J.H."/>
            <person name="Qiu H."/>
            <person name="Zel Zion U."/>
            <person name="Chan C.X."/>
            <person name="Stephens T.G."/>
            <person name="Weber A.P.M."/>
            <person name="Boo G.H."/>
            <person name="Boo S.M."/>
            <person name="Kim K.M."/>
            <person name="Shin Y."/>
            <person name="Jung M."/>
            <person name="Lee S.J."/>
            <person name="Yim H.S."/>
            <person name="Lee J.H."/>
            <person name="Bhattacharya D."/>
            <person name="Yoon H.S."/>
        </authorList>
    </citation>
    <scope>NUCLEOTIDE SEQUENCE [LARGE SCALE GENOMIC DNA]</scope>
    <source>
        <strain evidence="2 3">SKKU-2015</strain>
        <tissue evidence="2">Whole body</tissue>
    </source>
</reference>
<organism evidence="2 3">
    <name type="scientific">Gracilariopsis chorda</name>
    <dbReference type="NCBI Taxonomy" id="448386"/>
    <lineage>
        <taxon>Eukaryota</taxon>
        <taxon>Rhodophyta</taxon>
        <taxon>Florideophyceae</taxon>
        <taxon>Rhodymeniophycidae</taxon>
        <taxon>Gracilariales</taxon>
        <taxon>Gracilariaceae</taxon>
        <taxon>Gracilariopsis</taxon>
    </lineage>
</organism>
<evidence type="ECO:0000313" key="3">
    <source>
        <dbReference type="Proteomes" id="UP000247409"/>
    </source>
</evidence>
<proteinExistence type="predicted"/>
<dbReference type="InterPro" id="IPR011051">
    <property type="entry name" value="RmlC_Cupin_sf"/>
</dbReference>
<feature type="compositionally biased region" description="Polar residues" evidence="1">
    <location>
        <begin position="241"/>
        <end position="253"/>
    </location>
</feature>
<gene>
    <name evidence="2" type="ORF">BWQ96_05038</name>
</gene>
<accession>A0A2V3ISW1</accession>
<evidence type="ECO:0000256" key="1">
    <source>
        <dbReference type="SAM" id="MobiDB-lite"/>
    </source>
</evidence>
<dbReference type="Proteomes" id="UP000247409">
    <property type="component" value="Unassembled WGS sequence"/>
</dbReference>